<dbReference type="InterPro" id="IPR003675">
    <property type="entry name" value="Rce1/LyrA-like_dom"/>
</dbReference>
<proteinExistence type="predicted"/>
<dbReference type="GO" id="GO:0080120">
    <property type="term" value="P:CAAX-box protein maturation"/>
    <property type="evidence" value="ECO:0007669"/>
    <property type="project" value="UniProtKB-ARBA"/>
</dbReference>
<name>A0A3N0E9U0_9ACTN</name>
<dbReference type="AlphaFoldDB" id="A0A3N0E9U0"/>
<organism evidence="4 5">
    <name type="scientific">Halostreptopolyspora alba</name>
    <dbReference type="NCBI Taxonomy" id="2487137"/>
    <lineage>
        <taxon>Bacteria</taxon>
        <taxon>Bacillati</taxon>
        <taxon>Actinomycetota</taxon>
        <taxon>Actinomycetes</taxon>
        <taxon>Streptosporangiales</taxon>
        <taxon>Nocardiopsidaceae</taxon>
        <taxon>Halostreptopolyspora</taxon>
    </lineage>
</organism>
<evidence type="ECO:0000256" key="2">
    <source>
        <dbReference type="SAM" id="Phobius"/>
    </source>
</evidence>
<keyword evidence="4" id="KW-0378">Hydrolase</keyword>
<comment type="caution">
    <text evidence="4">The sequence shown here is derived from an EMBL/GenBank/DDBJ whole genome shotgun (WGS) entry which is preliminary data.</text>
</comment>
<dbReference type="Pfam" id="PF02517">
    <property type="entry name" value="Rce1-like"/>
    <property type="match status" value="1"/>
</dbReference>
<dbReference type="GO" id="GO:0006508">
    <property type="term" value="P:proteolysis"/>
    <property type="evidence" value="ECO:0007669"/>
    <property type="project" value="UniProtKB-KW"/>
</dbReference>
<dbReference type="GO" id="GO:0008237">
    <property type="term" value="F:metallopeptidase activity"/>
    <property type="evidence" value="ECO:0007669"/>
    <property type="project" value="UniProtKB-KW"/>
</dbReference>
<dbReference type="PANTHER" id="PTHR43592:SF7">
    <property type="entry name" value="CAAX AMINO TERMINAL PROTEASE FAMILY PROTEIN"/>
    <property type="match status" value="1"/>
</dbReference>
<accession>A0A3N0E9U0</accession>
<feature type="transmembrane region" description="Helical" evidence="2">
    <location>
        <begin position="54"/>
        <end position="75"/>
    </location>
</feature>
<keyword evidence="4" id="KW-0482">Metalloprotease</keyword>
<dbReference type="EMBL" id="RJMB01000010">
    <property type="protein sequence ID" value="RNL84608.1"/>
    <property type="molecule type" value="Genomic_DNA"/>
</dbReference>
<feature type="transmembrane region" description="Helical" evidence="2">
    <location>
        <begin position="213"/>
        <end position="237"/>
    </location>
</feature>
<keyword evidence="2" id="KW-1133">Transmembrane helix</keyword>
<feature type="transmembrane region" description="Helical" evidence="2">
    <location>
        <begin position="95"/>
        <end position="113"/>
    </location>
</feature>
<dbReference type="Proteomes" id="UP000269198">
    <property type="component" value="Unassembled WGS sequence"/>
</dbReference>
<dbReference type="RefSeq" id="WP_123201425.1">
    <property type="nucleotide sequence ID" value="NZ_RJMB01000010.1"/>
</dbReference>
<feature type="region of interest" description="Disordered" evidence="1">
    <location>
        <begin position="118"/>
        <end position="138"/>
    </location>
</feature>
<evidence type="ECO:0000256" key="1">
    <source>
        <dbReference type="SAM" id="MobiDB-lite"/>
    </source>
</evidence>
<keyword evidence="4" id="KW-0645">Protease</keyword>
<reference evidence="4 5" key="1">
    <citation type="submission" date="2018-11" db="EMBL/GenBank/DDBJ databases">
        <title>The genome draft of YIM 96095.</title>
        <authorList>
            <person name="Tang S.-K."/>
            <person name="Chunyu W.-X."/>
            <person name="Feng Y.-Z."/>
        </authorList>
    </citation>
    <scope>NUCLEOTIDE SEQUENCE [LARGE SCALE GENOMIC DNA]</scope>
    <source>
        <strain evidence="4 5">YIM 96095</strain>
    </source>
</reference>
<evidence type="ECO:0000313" key="5">
    <source>
        <dbReference type="Proteomes" id="UP000269198"/>
    </source>
</evidence>
<dbReference type="GO" id="GO:0004175">
    <property type="term" value="F:endopeptidase activity"/>
    <property type="evidence" value="ECO:0007669"/>
    <property type="project" value="UniProtKB-ARBA"/>
</dbReference>
<keyword evidence="5" id="KW-1185">Reference proteome</keyword>
<evidence type="ECO:0000313" key="4">
    <source>
        <dbReference type="EMBL" id="RNL84608.1"/>
    </source>
</evidence>
<evidence type="ECO:0000259" key="3">
    <source>
        <dbReference type="Pfam" id="PF02517"/>
    </source>
</evidence>
<keyword evidence="2" id="KW-0472">Membrane</keyword>
<keyword evidence="2" id="KW-0812">Transmembrane</keyword>
<feature type="transmembrane region" description="Helical" evidence="2">
    <location>
        <begin position="12"/>
        <end position="33"/>
    </location>
</feature>
<gene>
    <name evidence="4" type="ORF">EFW17_11915</name>
</gene>
<dbReference type="PANTHER" id="PTHR43592">
    <property type="entry name" value="CAAX AMINO TERMINAL PROTEASE"/>
    <property type="match status" value="1"/>
</dbReference>
<sequence length="256" mass="27109">MLVPQSDPEFTLTATALATLLLVYAAVGEPLLGRHAFAWLQSHRSTNPRALVQFYGMSIGTQWLWTAVIVGILLISPGLTPAHLGLRAPDAWGPLLAAVIGFCLVLLVVWLLTRDNGSRGDESQPGETQPVAPGTGGHVLTALAPRSRSERRMAAGLAVTAGVCEELLYRGLFVALGVSMGLPVLVAAVASCVLFALAHIYQGWWGLVGPGVLGALFMVVYLGTGSLFIPIVLHIVLDLRSLLLTGSGRRHRAPDL</sequence>
<feature type="domain" description="CAAX prenyl protease 2/Lysostaphin resistance protein A-like" evidence="3">
    <location>
        <begin position="154"/>
        <end position="239"/>
    </location>
</feature>
<dbReference type="OrthoDB" id="2357478at2"/>
<protein>
    <submittedName>
        <fullName evidence="4">CPBP family intramembrane metalloprotease</fullName>
    </submittedName>
</protein>
<feature type="transmembrane region" description="Helical" evidence="2">
    <location>
        <begin position="172"/>
        <end position="201"/>
    </location>
</feature>